<dbReference type="InterPro" id="IPR027417">
    <property type="entry name" value="P-loop_NTPase"/>
</dbReference>
<dbReference type="InterPro" id="IPR000792">
    <property type="entry name" value="Tscrpt_reg_LuxR_C"/>
</dbReference>
<dbReference type="Pfam" id="PF00196">
    <property type="entry name" value="GerE"/>
    <property type="match status" value="1"/>
</dbReference>
<protein>
    <submittedName>
        <fullName evidence="4">Putative LuxR family transcriptional regulator</fullName>
    </submittedName>
</protein>
<sequence>MRVLTPQIIGRRSELSLFDSLCSELPDRGAALLLEGDPGLGKTALVEEFARRAAAQSMQVLRTSGTIVESAVPFAGLHLLLRPLRDRFATLPLPQRDALEVAFGVVPGSPPAPFLAGLATLTLLAEAAAERPVLVIADDLHWLDPASQSALLIAARRIAFDPVIVVLSARPGRRDEPVGLRRLTLAPLTFIDANALLDLRPDHPHGAARRMLLELAAGNPLALVELPAAASTANPLEPVPLTSRLERAFVGRFTQLERPARLAVLAAALDDACSAADAIAAAARTAGHDPDTAWLDAAAAVGLIEQRPGSFGFRHPLVRSAVLTASGSGERTELYRALIAIHAGDPTRTIWWRAELAEADDAQLADELDDLAGVGLAGNAPAMALRALRRSADLTADPDNRSRRQLSAAAAAARIGAYDVAEELLARVEGDSDDAAIRAQAAWQRELLPIEQSALASGDFGPALAAIETMQSVGQPDRALDAVLHLASIAWHHSTAPEPGEVLIPAVRSLNLDPDDPRMLLLAAVTDAPGLGVEIIDRIRRRDRTAVIDAETAWFLGYALNLAGEIEHSLAYLRESVGQLRESGQINLLPHALMGLSWTCFVGGNLVEGRAYAEECVTIGIDLDDPGLTAAAEAAIALFDAVDGTPPDPVTIAGRSPLAAHALDSRSIRSTLIAARGTAALVEGRPGDALEQLTKLTNPSDPAYHVTFGVVTAPDLIDAALLAGERPLAQSRTEAIETLARRWHAPLVRSALRYAHLALVDGAALDKAADQLDTDPLSMPLVDARAHLSAGTRLRRARHIAGARHHLRRALDVFDQAGARRWATRCRDELRATGERLLDEQPSGRHVLTPQELLVAQLAAGGLTNRVIAERLFLSHRTVGSHLHAAYRKLGVASRDHLKVALATADGG</sequence>
<evidence type="ECO:0000259" key="3">
    <source>
        <dbReference type="PROSITE" id="PS50043"/>
    </source>
</evidence>
<dbReference type="InterPro" id="IPR036388">
    <property type="entry name" value="WH-like_DNA-bd_sf"/>
</dbReference>
<dbReference type="HOGENOM" id="CLU_006850_4_1_11"/>
<dbReference type="PRINTS" id="PR00038">
    <property type="entry name" value="HTHLUXR"/>
</dbReference>
<dbReference type="SMART" id="SM00421">
    <property type="entry name" value="HTH_LUXR"/>
    <property type="match status" value="1"/>
</dbReference>
<keyword evidence="5" id="KW-1185">Reference proteome</keyword>
<dbReference type="AlphaFoldDB" id="F5XNA0"/>
<gene>
    <name evidence="4" type="ordered locus">MLP_35360</name>
</gene>
<dbReference type="KEGG" id="mph:MLP_35360"/>
<dbReference type="PROSITE" id="PS50043">
    <property type="entry name" value="HTH_LUXR_2"/>
    <property type="match status" value="1"/>
</dbReference>
<dbReference type="EMBL" id="AP012204">
    <property type="protein sequence ID" value="BAK36550.1"/>
    <property type="molecule type" value="Genomic_DNA"/>
</dbReference>
<dbReference type="eggNOG" id="COG2197">
    <property type="taxonomic scope" value="Bacteria"/>
</dbReference>
<dbReference type="InterPro" id="IPR016032">
    <property type="entry name" value="Sig_transdc_resp-reg_C-effctor"/>
</dbReference>
<evidence type="ECO:0000256" key="1">
    <source>
        <dbReference type="ARBA" id="ARBA00022741"/>
    </source>
</evidence>
<evidence type="ECO:0000313" key="5">
    <source>
        <dbReference type="Proteomes" id="UP000007947"/>
    </source>
</evidence>
<dbReference type="InterPro" id="IPR041664">
    <property type="entry name" value="AAA_16"/>
</dbReference>
<keyword evidence="1" id="KW-0547">Nucleotide-binding</keyword>
<accession>F5XNA0</accession>
<dbReference type="SUPFAM" id="SSF46894">
    <property type="entry name" value="C-terminal effector domain of the bipartite response regulators"/>
    <property type="match status" value="1"/>
</dbReference>
<dbReference type="SUPFAM" id="SSF52540">
    <property type="entry name" value="P-loop containing nucleoside triphosphate hydrolases"/>
    <property type="match status" value="1"/>
</dbReference>
<dbReference type="STRING" id="1032480.MLP_35360"/>
<evidence type="ECO:0000256" key="2">
    <source>
        <dbReference type="ARBA" id="ARBA00022840"/>
    </source>
</evidence>
<dbReference type="Gene3D" id="3.40.50.300">
    <property type="entry name" value="P-loop containing nucleotide triphosphate hydrolases"/>
    <property type="match status" value="1"/>
</dbReference>
<dbReference type="CDD" id="cd06170">
    <property type="entry name" value="LuxR_C_like"/>
    <property type="match status" value="1"/>
</dbReference>
<dbReference type="GO" id="GO:0004016">
    <property type="term" value="F:adenylate cyclase activity"/>
    <property type="evidence" value="ECO:0007669"/>
    <property type="project" value="TreeGrafter"/>
</dbReference>
<evidence type="ECO:0000313" key="4">
    <source>
        <dbReference type="EMBL" id="BAK36550.1"/>
    </source>
</evidence>
<dbReference type="Gene3D" id="1.10.10.10">
    <property type="entry name" value="Winged helix-like DNA-binding domain superfamily/Winged helix DNA-binding domain"/>
    <property type="match status" value="1"/>
</dbReference>
<organism evidence="4 5">
    <name type="scientific">Microlunatus phosphovorus (strain ATCC 700054 / DSM 10555 / JCM 9379 / NBRC 101784 / NCIMB 13414 / VKM Ac-1990 / NM-1)</name>
    <dbReference type="NCBI Taxonomy" id="1032480"/>
    <lineage>
        <taxon>Bacteria</taxon>
        <taxon>Bacillati</taxon>
        <taxon>Actinomycetota</taxon>
        <taxon>Actinomycetes</taxon>
        <taxon>Propionibacteriales</taxon>
        <taxon>Propionibacteriaceae</taxon>
        <taxon>Microlunatus</taxon>
    </lineage>
</organism>
<dbReference type="Pfam" id="PF13191">
    <property type="entry name" value="AAA_16"/>
    <property type="match status" value="1"/>
</dbReference>
<reference evidence="4 5" key="1">
    <citation type="submission" date="2011-05" db="EMBL/GenBank/DDBJ databases">
        <title>Whole genome sequence of Microlunatus phosphovorus NM-1.</title>
        <authorList>
            <person name="Hosoyama A."/>
            <person name="Sasaki K."/>
            <person name="Harada T."/>
            <person name="Igarashi R."/>
            <person name="Kawakoshi A."/>
            <person name="Sasagawa M."/>
            <person name="Fukada J."/>
            <person name="Nakamura S."/>
            <person name="Katano Y."/>
            <person name="Hanada S."/>
            <person name="Kamagata Y."/>
            <person name="Nakamura N."/>
            <person name="Yamazaki S."/>
            <person name="Fujita N."/>
        </authorList>
    </citation>
    <scope>NUCLEOTIDE SEQUENCE [LARGE SCALE GENOMIC DNA]</scope>
    <source>
        <strain evidence="5">ATCC 700054 / DSM 10555 / JCM 9379 / NBRC 101784 / NCIMB 13414 / VKM Ac-1990 / NM-1</strain>
    </source>
</reference>
<keyword evidence="2" id="KW-0067">ATP-binding</keyword>
<dbReference type="GO" id="GO:0003677">
    <property type="term" value="F:DNA binding"/>
    <property type="evidence" value="ECO:0007669"/>
    <property type="project" value="InterPro"/>
</dbReference>
<dbReference type="GO" id="GO:0005524">
    <property type="term" value="F:ATP binding"/>
    <property type="evidence" value="ECO:0007669"/>
    <property type="project" value="UniProtKB-KW"/>
</dbReference>
<feature type="domain" description="HTH luxR-type" evidence="3">
    <location>
        <begin position="841"/>
        <end position="907"/>
    </location>
</feature>
<dbReference type="GO" id="GO:0005737">
    <property type="term" value="C:cytoplasm"/>
    <property type="evidence" value="ECO:0007669"/>
    <property type="project" value="TreeGrafter"/>
</dbReference>
<dbReference type="eggNOG" id="COG0470">
    <property type="taxonomic scope" value="Bacteria"/>
</dbReference>
<dbReference type="GO" id="GO:0006355">
    <property type="term" value="P:regulation of DNA-templated transcription"/>
    <property type="evidence" value="ECO:0007669"/>
    <property type="project" value="InterPro"/>
</dbReference>
<proteinExistence type="predicted"/>
<name>F5XNA0_MICPN</name>
<dbReference type="PROSITE" id="PS00622">
    <property type="entry name" value="HTH_LUXR_1"/>
    <property type="match status" value="1"/>
</dbReference>
<dbReference type="PANTHER" id="PTHR16305:SF35">
    <property type="entry name" value="TRANSCRIPTIONAL ACTIVATOR DOMAIN"/>
    <property type="match status" value="1"/>
</dbReference>
<dbReference type="PANTHER" id="PTHR16305">
    <property type="entry name" value="TESTICULAR SOLUBLE ADENYLYL CYCLASE"/>
    <property type="match status" value="1"/>
</dbReference>
<dbReference type="Proteomes" id="UP000007947">
    <property type="component" value="Chromosome"/>
</dbReference>